<dbReference type="Proteomes" id="UP000005459">
    <property type="component" value="Unassembled WGS sequence"/>
</dbReference>
<dbReference type="PANTHER" id="PTHR33121">
    <property type="entry name" value="CYCLIC DI-GMP PHOSPHODIESTERASE PDEF"/>
    <property type="match status" value="1"/>
</dbReference>
<evidence type="ECO:0000259" key="1">
    <source>
        <dbReference type="PROSITE" id="PS50883"/>
    </source>
</evidence>
<protein>
    <submittedName>
        <fullName evidence="2">Diguanylate phosphodiesterase</fullName>
    </submittedName>
</protein>
<dbReference type="STRING" id="768671.ThimaDRAFT_0118"/>
<dbReference type="InterPro" id="IPR050706">
    <property type="entry name" value="Cyclic-di-GMP_PDE-like"/>
</dbReference>
<organism evidence="2 3">
    <name type="scientific">Thiocapsa marina 5811</name>
    <dbReference type="NCBI Taxonomy" id="768671"/>
    <lineage>
        <taxon>Bacteria</taxon>
        <taxon>Pseudomonadati</taxon>
        <taxon>Pseudomonadota</taxon>
        <taxon>Gammaproteobacteria</taxon>
        <taxon>Chromatiales</taxon>
        <taxon>Chromatiaceae</taxon>
        <taxon>Thiocapsa</taxon>
    </lineage>
</organism>
<name>F9U5B7_9GAMM</name>
<dbReference type="eggNOG" id="COG4943">
    <property type="taxonomic scope" value="Bacteria"/>
</dbReference>
<dbReference type="PANTHER" id="PTHR33121:SF79">
    <property type="entry name" value="CYCLIC DI-GMP PHOSPHODIESTERASE PDED-RELATED"/>
    <property type="match status" value="1"/>
</dbReference>
<dbReference type="SMART" id="SM00052">
    <property type="entry name" value="EAL"/>
    <property type="match status" value="1"/>
</dbReference>
<dbReference type="SUPFAM" id="SSF141868">
    <property type="entry name" value="EAL domain-like"/>
    <property type="match status" value="1"/>
</dbReference>
<proteinExistence type="predicted"/>
<keyword evidence="3" id="KW-1185">Reference proteome</keyword>
<dbReference type="Pfam" id="PF00563">
    <property type="entry name" value="EAL"/>
    <property type="match status" value="1"/>
</dbReference>
<dbReference type="CDD" id="cd01948">
    <property type="entry name" value="EAL"/>
    <property type="match status" value="1"/>
</dbReference>
<evidence type="ECO:0000313" key="3">
    <source>
        <dbReference type="Proteomes" id="UP000005459"/>
    </source>
</evidence>
<reference evidence="2 3" key="1">
    <citation type="submission" date="2011-06" db="EMBL/GenBank/DDBJ databases">
        <title>The draft genome of Thiocapsa marina 5811.</title>
        <authorList>
            <consortium name="US DOE Joint Genome Institute (JGI-PGF)"/>
            <person name="Lucas S."/>
            <person name="Han J."/>
            <person name="Cheng J.-F."/>
            <person name="Goodwin L."/>
            <person name="Pitluck S."/>
            <person name="Peters L."/>
            <person name="Land M.L."/>
            <person name="Hauser L."/>
            <person name="Vogl K."/>
            <person name="Liu Z."/>
            <person name="Imhoff J."/>
            <person name="Thiel V."/>
            <person name="Frigaard N.-U."/>
            <person name="Bryant D."/>
            <person name="Woyke T.J."/>
        </authorList>
    </citation>
    <scope>NUCLEOTIDE SEQUENCE [LARGE SCALE GENOMIC DNA]</scope>
    <source>
        <strain evidence="2 3">5811</strain>
    </source>
</reference>
<dbReference type="InterPro" id="IPR035919">
    <property type="entry name" value="EAL_sf"/>
</dbReference>
<evidence type="ECO:0000313" key="2">
    <source>
        <dbReference type="EMBL" id="EGV20340.1"/>
    </source>
</evidence>
<dbReference type="EMBL" id="AFWV01000001">
    <property type="protein sequence ID" value="EGV20340.1"/>
    <property type="molecule type" value="Genomic_DNA"/>
</dbReference>
<dbReference type="InterPro" id="IPR001633">
    <property type="entry name" value="EAL_dom"/>
</dbReference>
<accession>F9U5B7</accession>
<dbReference type="PROSITE" id="PS50883">
    <property type="entry name" value="EAL"/>
    <property type="match status" value="1"/>
</dbReference>
<dbReference type="Gene3D" id="3.20.20.450">
    <property type="entry name" value="EAL domain"/>
    <property type="match status" value="1"/>
</dbReference>
<feature type="domain" description="EAL" evidence="1">
    <location>
        <begin position="1"/>
        <end position="250"/>
    </location>
</feature>
<dbReference type="AlphaFoldDB" id="F9U5B7"/>
<sequence>MITLESMELGLRQGEFFLEYLPTISLVDGRCTGAEALIRWRRSDQLTIPPGDFIPFAENTRVSGTLTYWVIETVAVELTPWLRANPDAKLAINIPPEIVGRGGIRYAADRSGLSEFTDQIILEMTERGIPDMMAVTAINDYLSTGGCVALDDVTLVGGGNLAVLARCHISIIKLDRSLVSQIVEHEPAPAWLESVTALLRSSQLKVVAEGVETQFQLASLRAAGIQEAQGFYFSPPVPAAEFVAFHHKTRGS</sequence>
<dbReference type="GO" id="GO:0071111">
    <property type="term" value="F:cyclic-guanylate-specific phosphodiesterase activity"/>
    <property type="evidence" value="ECO:0007669"/>
    <property type="project" value="InterPro"/>
</dbReference>
<gene>
    <name evidence="2" type="ORF">ThimaDRAFT_0118</name>
</gene>